<dbReference type="NCBIfam" id="TIGR01879">
    <property type="entry name" value="hydantase"/>
    <property type="match status" value="1"/>
</dbReference>
<feature type="binding site" evidence="8">
    <location>
        <position position="295"/>
    </location>
    <ligand>
        <name>allantoate</name>
        <dbReference type="ChEBI" id="CHEBI:17536"/>
    </ligand>
</feature>
<protein>
    <submittedName>
        <fullName evidence="10">Allantoate amidohydrolase</fullName>
    </submittedName>
</protein>
<proteinExistence type="inferred from homology"/>
<organism evidence="10 11">
    <name type="scientific">Pelagibius litoralis</name>
    <dbReference type="NCBI Taxonomy" id="374515"/>
    <lineage>
        <taxon>Bacteria</taxon>
        <taxon>Pseudomonadati</taxon>
        <taxon>Pseudomonadota</taxon>
        <taxon>Alphaproteobacteria</taxon>
        <taxon>Rhodospirillales</taxon>
        <taxon>Rhodovibrionaceae</taxon>
        <taxon>Pelagibius</taxon>
    </lineage>
</organism>
<feature type="binding site" evidence="7">
    <location>
        <position position="99"/>
    </location>
    <ligand>
        <name>Zn(2+)</name>
        <dbReference type="ChEBI" id="CHEBI:29105"/>
        <label>2</label>
    </ligand>
</feature>
<dbReference type="NCBIfam" id="NF006771">
    <property type="entry name" value="PRK09290.1-5"/>
    <property type="match status" value="1"/>
</dbReference>
<feature type="binding site" evidence="7">
    <location>
        <position position="198"/>
    </location>
    <ligand>
        <name>Zn(2+)</name>
        <dbReference type="ChEBI" id="CHEBI:29105"/>
        <label>1</label>
    </ligand>
</feature>
<dbReference type="GO" id="GO:0046872">
    <property type="term" value="F:metal ion binding"/>
    <property type="evidence" value="ECO:0007669"/>
    <property type="project" value="UniProtKB-KW"/>
</dbReference>
<dbReference type="EMBL" id="JAAQPH010000005">
    <property type="protein sequence ID" value="NIA68695.1"/>
    <property type="molecule type" value="Genomic_DNA"/>
</dbReference>
<comment type="subunit">
    <text evidence="3">Homodimer.</text>
</comment>
<comment type="cofactor">
    <cofactor evidence="1">
        <name>Mn(2+)</name>
        <dbReference type="ChEBI" id="CHEBI:29035"/>
    </cofactor>
</comment>
<feature type="binding site" evidence="7">
    <location>
        <position position="389"/>
    </location>
    <ligand>
        <name>Zn(2+)</name>
        <dbReference type="ChEBI" id="CHEBI:29105"/>
        <label>2</label>
    </ligand>
</feature>
<evidence type="ECO:0000256" key="8">
    <source>
        <dbReference type="PIRSR" id="PIRSR001235-2"/>
    </source>
</evidence>
<dbReference type="InterPro" id="IPR010158">
    <property type="entry name" value="Amidase_Cbmase"/>
</dbReference>
<dbReference type="PANTHER" id="PTHR32494">
    <property type="entry name" value="ALLANTOATE DEIMINASE-RELATED"/>
    <property type="match status" value="1"/>
</dbReference>
<dbReference type="CDD" id="cd03884">
    <property type="entry name" value="M20_bAS"/>
    <property type="match status" value="1"/>
</dbReference>
<accession>A0A967C4L5</accession>
<evidence type="ECO:0000313" key="10">
    <source>
        <dbReference type="EMBL" id="NIA68695.1"/>
    </source>
</evidence>
<dbReference type="PANTHER" id="PTHR32494:SF19">
    <property type="entry name" value="ALLANTOATE DEIMINASE-RELATED"/>
    <property type="match status" value="1"/>
</dbReference>
<dbReference type="RefSeq" id="WP_167223533.1">
    <property type="nucleotide sequence ID" value="NZ_JAAQPH010000005.1"/>
</dbReference>
<dbReference type="Pfam" id="PF07687">
    <property type="entry name" value="M20_dimer"/>
    <property type="match status" value="1"/>
</dbReference>
<keyword evidence="4 7" id="KW-0479">Metal-binding</keyword>
<evidence type="ECO:0000256" key="4">
    <source>
        <dbReference type="ARBA" id="ARBA00022723"/>
    </source>
</evidence>
<evidence type="ECO:0000256" key="1">
    <source>
        <dbReference type="ARBA" id="ARBA00001936"/>
    </source>
</evidence>
<gene>
    <name evidence="10" type="ORF">HBA54_08830</name>
</gene>
<dbReference type="Gene3D" id="3.40.630.10">
    <property type="entry name" value="Zn peptidases"/>
    <property type="match status" value="1"/>
</dbReference>
<keyword evidence="7" id="KW-0862">Zinc</keyword>
<dbReference type="PIRSF" id="PIRSF001235">
    <property type="entry name" value="Amidase_carbamoylase"/>
    <property type="match status" value="1"/>
</dbReference>
<feature type="binding site" evidence="7">
    <location>
        <position position="99"/>
    </location>
    <ligand>
        <name>Zn(2+)</name>
        <dbReference type="ChEBI" id="CHEBI:29105"/>
        <label>1</label>
    </ligand>
</feature>
<feature type="binding site" evidence="8">
    <location>
        <position position="223"/>
    </location>
    <ligand>
        <name>allantoate</name>
        <dbReference type="ChEBI" id="CHEBI:17536"/>
    </ligand>
</feature>
<keyword evidence="11" id="KW-1185">Reference proteome</keyword>
<dbReference type="InterPro" id="IPR011650">
    <property type="entry name" value="Peptidase_M20_dimer"/>
</dbReference>
<dbReference type="GO" id="GO:0016813">
    <property type="term" value="F:hydrolase activity, acting on carbon-nitrogen (but not peptide) bonds, in linear amidines"/>
    <property type="evidence" value="ECO:0007669"/>
    <property type="project" value="InterPro"/>
</dbReference>
<evidence type="ECO:0000256" key="3">
    <source>
        <dbReference type="ARBA" id="ARBA00011738"/>
    </source>
</evidence>
<dbReference type="InterPro" id="IPR036264">
    <property type="entry name" value="Bact_exopeptidase_dim_dom"/>
</dbReference>
<keyword evidence="6" id="KW-0464">Manganese</keyword>
<name>A0A967C4L5_9PROT</name>
<comment type="caution">
    <text evidence="10">The sequence shown here is derived from an EMBL/GenBank/DDBJ whole genome shotgun (WGS) entry which is preliminary data.</text>
</comment>
<comment type="cofactor">
    <cofactor evidence="7">
        <name>Zn(2+)</name>
        <dbReference type="ChEBI" id="CHEBI:29105"/>
    </cofactor>
    <text evidence="7">Binds 2 Zn(2+) ions per subunit.</text>
</comment>
<sequence length="421" mass="44226">MTTTAIIDSLAGTGASIKAMVDDWARFSEAPDKLTRVFLSAEHKACAEAVIAAMEQAGMTVRIDAIGNVVGRYEGATPDAKTLVTGSHIDTVRDAGAYDGNLGVALPIACVADLNARGKRLPFAVEIIAFGDEEGVRFPTTLSGSRAVAGTVDPAILTLRDSEGTSLAEALRHFGCDPDRIADEARKPEDILAFVELHIEQGPVLEAEGLPVGVVTAINGASRFALSLEGMAGHAGTVPMHLRKDALSGAAEMIGAVERLGQSEDGLVATVGRIAAGPGAVNVIPGRVDFTLDIRAPEDGQREAAMAALQTTLAEIAVRRHLKLTVERLYDEGAVACDPALMTEMDKAIERQGIRVHRLPSGAGHDAMALATLCPIAMFFLRCGGGISHNPLESITAEDTEIGARVFLDFLEHLDPAVLSR</sequence>
<dbReference type="NCBIfam" id="NF006775">
    <property type="entry name" value="PRK09290.2-5"/>
    <property type="match status" value="1"/>
</dbReference>
<dbReference type="SUPFAM" id="SSF55031">
    <property type="entry name" value="Bacterial exopeptidase dimerisation domain"/>
    <property type="match status" value="1"/>
</dbReference>
<feature type="binding site" evidence="7">
    <location>
        <position position="134"/>
    </location>
    <ligand>
        <name>Zn(2+)</name>
        <dbReference type="ChEBI" id="CHEBI:29105"/>
        <label>2</label>
    </ligand>
</feature>
<reference evidence="10" key="1">
    <citation type="submission" date="2020-03" db="EMBL/GenBank/DDBJ databases">
        <title>Genome of Pelagibius litoralis DSM 21314T.</title>
        <authorList>
            <person name="Wang G."/>
        </authorList>
    </citation>
    <scope>NUCLEOTIDE SEQUENCE</scope>
    <source>
        <strain evidence="10">DSM 21314</strain>
    </source>
</reference>
<keyword evidence="5" id="KW-0378">Hydrolase</keyword>
<dbReference type="AlphaFoldDB" id="A0A967C4L5"/>
<evidence type="ECO:0000259" key="9">
    <source>
        <dbReference type="Pfam" id="PF07687"/>
    </source>
</evidence>
<evidence type="ECO:0000256" key="5">
    <source>
        <dbReference type="ARBA" id="ARBA00022801"/>
    </source>
</evidence>
<dbReference type="Gene3D" id="3.30.70.360">
    <property type="match status" value="1"/>
</dbReference>
<evidence type="ECO:0000313" key="11">
    <source>
        <dbReference type="Proteomes" id="UP000761264"/>
    </source>
</evidence>
<comment type="similarity">
    <text evidence="2">Belongs to the peptidase M20 family.</text>
</comment>
<dbReference type="Proteomes" id="UP000761264">
    <property type="component" value="Unassembled WGS sequence"/>
</dbReference>
<feature type="binding site" evidence="7">
    <location>
        <position position="88"/>
    </location>
    <ligand>
        <name>Zn(2+)</name>
        <dbReference type="ChEBI" id="CHEBI:29105"/>
        <label>1</label>
    </ligand>
</feature>
<evidence type="ECO:0000256" key="7">
    <source>
        <dbReference type="PIRSR" id="PIRSR001235-1"/>
    </source>
</evidence>
<dbReference type="InterPro" id="IPR002933">
    <property type="entry name" value="Peptidase_M20"/>
</dbReference>
<feature type="domain" description="Peptidase M20 dimerisation" evidence="9">
    <location>
        <begin position="218"/>
        <end position="318"/>
    </location>
</feature>
<evidence type="ECO:0000256" key="2">
    <source>
        <dbReference type="ARBA" id="ARBA00006153"/>
    </source>
</evidence>
<dbReference type="SUPFAM" id="SSF53187">
    <property type="entry name" value="Zn-dependent exopeptidases"/>
    <property type="match status" value="1"/>
</dbReference>
<feature type="binding site" evidence="8">
    <location>
        <position position="282"/>
    </location>
    <ligand>
        <name>allantoate</name>
        <dbReference type="ChEBI" id="CHEBI:17536"/>
    </ligand>
</feature>
<evidence type="ECO:0000256" key="6">
    <source>
        <dbReference type="ARBA" id="ARBA00023211"/>
    </source>
</evidence>
<dbReference type="Pfam" id="PF01546">
    <property type="entry name" value="Peptidase_M20"/>
    <property type="match status" value="1"/>
</dbReference>